<name>A0A653CHS5_CALMS</name>
<reference evidence="1 2" key="1">
    <citation type="submission" date="2019-01" db="EMBL/GenBank/DDBJ databases">
        <authorList>
            <person name="Sayadi A."/>
        </authorList>
    </citation>
    <scope>NUCLEOTIDE SEQUENCE [LARGE SCALE GENOMIC DNA]</scope>
</reference>
<gene>
    <name evidence="1" type="ORF">CALMAC_LOCUS9209</name>
</gene>
<proteinExistence type="predicted"/>
<dbReference type="AlphaFoldDB" id="A0A653CHS5"/>
<feature type="non-terminal residue" evidence="1">
    <location>
        <position position="1"/>
    </location>
</feature>
<evidence type="ECO:0000313" key="1">
    <source>
        <dbReference type="EMBL" id="VEN47437.1"/>
    </source>
</evidence>
<keyword evidence="2" id="KW-1185">Reference proteome</keyword>
<accession>A0A653CHS5</accession>
<dbReference type="Proteomes" id="UP000410492">
    <property type="component" value="Unassembled WGS sequence"/>
</dbReference>
<organism evidence="1 2">
    <name type="scientific">Callosobruchus maculatus</name>
    <name type="common">Southern cowpea weevil</name>
    <name type="synonym">Pulse bruchid</name>
    <dbReference type="NCBI Taxonomy" id="64391"/>
    <lineage>
        <taxon>Eukaryota</taxon>
        <taxon>Metazoa</taxon>
        <taxon>Ecdysozoa</taxon>
        <taxon>Arthropoda</taxon>
        <taxon>Hexapoda</taxon>
        <taxon>Insecta</taxon>
        <taxon>Pterygota</taxon>
        <taxon>Neoptera</taxon>
        <taxon>Endopterygota</taxon>
        <taxon>Coleoptera</taxon>
        <taxon>Polyphaga</taxon>
        <taxon>Cucujiformia</taxon>
        <taxon>Chrysomeloidea</taxon>
        <taxon>Chrysomelidae</taxon>
        <taxon>Bruchinae</taxon>
        <taxon>Bruchini</taxon>
        <taxon>Callosobruchus</taxon>
    </lineage>
</organism>
<sequence>RNYKWKVKVCCGRVPVVAVCVITTIMVRHHLNCQVFAFHWRVVYVRNV</sequence>
<protein>
    <submittedName>
        <fullName evidence="1">Uncharacterized protein</fullName>
    </submittedName>
</protein>
<evidence type="ECO:0000313" key="2">
    <source>
        <dbReference type="Proteomes" id="UP000410492"/>
    </source>
</evidence>
<dbReference type="EMBL" id="CAACVG010007873">
    <property type="protein sequence ID" value="VEN47437.1"/>
    <property type="molecule type" value="Genomic_DNA"/>
</dbReference>